<evidence type="ECO:0000313" key="2">
    <source>
        <dbReference type="EMBL" id="PNE37905.1"/>
    </source>
</evidence>
<proteinExistence type="predicted"/>
<dbReference type="AlphaFoldDB" id="A0A2N8PA51"/>
<name>A0A2N8PA51_STRNR</name>
<gene>
    <name evidence="2" type="ORF">AOB60_27290</name>
</gene>
<keyword evidence="3" id="KW-1185">Reference proteome</keyword>
<comment type="caution">
    <text evidence="2">The sequence shown here is derived from an EMBL/GenBank/DDBJ whole genome shotgun (WGS) entry which is preliminary data.</text>
</comment>
<feature type="compositionally biased region" description="Low complexity" evidence="1">
    <location>
        <begin position="73"/>
        <end position="82"/>
    </location>
</feature>
<dbReference type="RefSeq" id="WP_258018138.1">
    <property type="nucleotide sequence ID" value="NZ_LJSN01000003.1"/>
</dbReference>
<reference evidence="3" key="1">
    <citation type="submission" date="2015-09" db="EMBL/GenBank/DDBJ databases">
        <authorList>
            <person name="Graham D.E."/>
            <person name="Mahan K.M."/>
            <person name="Klingeman D.M."/>
            <person name="Fida T."/>
            <person name="Giannone R.J."/>
            <person name="Hettich R.L."/>
            <person name="Parry R.J."/>
            <person name="Spain J.C."/>
        </authorList>
    </citation>
    <scope>NUCLEOTIDE SEQUENCE [LARGE SCALE GENOMIC DNA]</scope>
    <source>
        <strain evidence="3">JCM 4701</strain>
    </source>
</reference>
<accession>A0A2N8PA51</accession>
<protein>
    <submittedName>
        <fullName evidence="2">Uncharacterized protein</fullName>
    </submittedName>
</protein>
<dbReference type="Proteomes" id="UP000236047">
    <property type="component" value="Unassembled WGS sequence"/>
</dbReference>
<dbReference type="EMBL" id="LJSN01000003">
    <property type="protein sequence ID" value="PNE37905.1"/>
    <property type="molecule type" value="Genomic_DNA"/>
</dbReference>
<evidence type="ECO:0000256" key="1">
    <source>
        <dbReference type="SAM" id="MobiDB-lite"/>
    </source>
</evidence>
<evidence type="ECO:0000313" key="3">
    <source>
        <dbReference type="Proteomes" id="UP000236047"/>
    </source>
</evidence>
<organism evidence="2 3">
    <name type="scientific">Streptomyces noursei</name>
    <name type="common">Streptomyces albulus</name>
    <dbReference type="NCBI Taxonomy" id="1971"/>
    <lineage>
        <taxon>Bacteria</taxon>
        <taxon>Bacillati</taxon>
        <taxon>Actinomycetota</taxon>
        <taxon>Actinomycetes</taxon>
        <taxon>Kitasatosporales</taxon>
        <taxon>Streptomycetaceae</taxon>
        <taxon>Streptomyces</taxon>
    </lineage>
</organism>
<sequence>MVLGNHDCSGLIPGSGGAPSRGDREVLYATLLPHVRPVPAASAARLAVDVYTVDVTPRRATLAHQTHSTGPVAPAAWAAAHT</sequence>
<feature type="region of interest" description="Disordered" evidence="1">
    <location>
        <begin position="1"/>
        <end position="21"/>
    </location>
</feature>
<feature type="region of interest" description="Disordered" evidence="1">
    <location>
        <begin position="62"/>
        <end position="82"/>
    </location>
</feature>